<dbReference type="GO" id="GO:0008168">
    <property type="term" value="F:methyltransferase activity"/>
    <property type="evidence" value="ECO:0007669"/>
    <property type="project" value="UniProtKB-KW"/>
</dbReference>
<dbReference type="Pfam" id="PF01596">
    <property type="entry name" value="Methyltransf_3"/>
    <property type="match status" value="1"/>
</dbReference>
<feature type="binding site" evidence="4">
    <location>
        <position position="82"/>
    </location>
    <ligand>
        <name>S-adenosyl-L-methionine</name>
        <dbReference type="ChEBI" id="CHEBI:59789"/>
    </ligand>
</feature>
<dbReference type="CDD" id="cd02440">
    <property type="entry name" value="AdoMet_MTases"/>
    <property type="match status" value="1"/>
</dbReference>
<evidence type="ECO:0000313" key="6">
    <source>
        <dbReference type="Proteomes" id="UP001596620"/>
    </source>
</evidence>
<comment type="caution">
    <text evidence="5">The sequence shown here is derived from an EMBL/GenBank/DDBJ whole genome shotgun (WGS) entry which is preliminary data.</text>
</comment>
<reference evidence="6" key="1">
    <citation type="journal article" date="2019" name="Int. J. Syst. Evol. Microbiol.">
        <title>The Global Catalogue of Microorganisms (GCM) 10K type strain sequencing project: providing services to taxonomists for standard genome sequencing and annotation.</title>
        <authorList>
            <consortium name="The Broad Institute Genomics Platform"/>
            <consortium name="The Broad Institute Genome Sequencing Center for Infectious Disease"/>
            <person name="Wu L."/>
            <person name="Ma J."/>
        </authorList>
    </citation>
    <scope>NUCLEOTIDE SEQUENCE [LARGE SCALE GENOMIC DNA]</scope>
    <source>
        <strain evidence="6">JCM 30234</strain>
    </source>
</reference>
<keyword evidence="2 4" id="KW-0808">Transferase</keyword>
<dbReference type="InterPro" id="IPR029063">
    <property type="entry name" value="SAM-dependent_MTases_sf"/>
</dbReference>
<keyword evidence="3 4" id="KW-0949">S-adenosyl-L-methionine</keyword>
<feature type="binding site" evidence="4">
    <location>
        <position position="129"/>
    </location>
    <ligand>
        <name>S-adenosyl-L-methionine</name>
        <dbReference type="ChEBI" id="CHEBI:59789"/>
    </ligand>
</feature>
<keyword evidence="4" id="KW-0479">Metal-binding</keyword>
<evidence type="ECO:0000256" key="1">
    <source>
        <dbReference type="ARBA" id="ARBA00022603"/>
    </source>
</evidence>
<keyword evidence="4" id="KW-0819">tRNA processing</keyword>
<dbReference type="PROSITE" id="PS51682">
    <property type="entry name" value="SAM_OMT_I"/>
    <property type="match status" value="1"/>
</dbReference>
<evidence type="ECO:0000256" key="4">
    <source>
        <dbReference type="HAMAP-Rule" id="MF_02217"/>
    </source>
</evidence>
<dbReference type="Proteomes" id="UP001596620">
    <property type="component" value="Unassembled WGS sequence"/>
</dbReference>
<evidence type="ECO:0000256" key="3">
    <source>
        <dbReference type="ARBA" id="ARBA00022691"/>
    </source>
</evidence>
<evidence type="ECO:0000313" key="5">
    <source>
        <dbReference type="EMBL" id="MFC7748018.1"/>
    </source>
</evidence>
<dbReference type="GO" id="GO:0032259">
    <property type="term" value="P:methylation"/>
    <property type="evidence" value="ECO:0007669"/>
    <property type="project" value="UniProtKB-KW"/>
</dbReference>
<comment type="similarity">
    <text evidence="4">Belongs to the class I-like SAM-binding methyltransferase superfamily. Cation-dependent O-methyltransferase family.</text>
</comment>
<dbReference type="RefSeq" id="WP_382360809.1">
    <property type="nucleotide sequence ID" value="NZ_JBHTGR010000057.1"/>
</dbReference>
<sequence>MDEKLRNYLTRCLPSPAESVMDLEEEAARDRVPIMDPLGMDFVMQLIRLAKPERILEIGTAIGYSALRMLEANPSAEIWTIEKDDAWYRRAEQNIQLRQKQDHIHVLYGDALEKLETLSNVYFDLILIDAAKGKYQRFFELAAPLLRSDGFILTDNVLFKGYVADKEKQHPRYQAIAEKLRAYNSWLVSHPDFTTTFVPIGDGIAISSKDGRKE</sequence>
<keyword evidence="4" id="KW-0460">Magnesium</keyword>
<name>A0ABW2V154_9BACI</name>
<feature type="binding site" evidence="4">
    <location>
        <position position="129"/>
    </location>
    <ligand>
        <name>Mg(2+)</name>
        <dbReference type="ChEBI" id="CHEBI:18420"/>
    </ligand>
</feature>
<comment type="function">
    <text evidence="4">Catalyzes the methylation of 5-hydroxyuridine (ho5U) to form 5-methoxyuridine (mo5U) at position 34 in tRNAs.</text>
</comment>
<feature type="binding site" evidence="4">
    <location>
        <position position="156"/>
    </location>
    <ligand>
        <name>Mg(2+)</name>
        <dbReference type="ChEBI" id="CHEBI:18420"/>
    </ligand>
</feature>
<dbReference type="PANTHER" id="PTHR10509">
    <property type="entry name" value="O-METHYLTRANSFERASE-RELATED"/>
    <property type="match status" value="1"/>
</dbReference>
<comment type="subunit">
    <text evidence="4">Homodimer.</text>
</comment>
<feature type="binding site" evidence="4">
    <location>
        <position position="35"/>
    </location>
    <ligand>
        <name>S-adenosyl-L-methionine</name>
        <dbReference type="ChEBI" id="CHEBI:59789"/>
    </ligand>
</feature>
<dbReference type="HAMAP" id="MF_02217">
    <property type="entry name" value="TrmR_methyltr"/>
    <property type="match status" value="1"/>
</dbReference>
<dbReference type="InterPro" id="IPR002935">
    <property type="entry name" value="SAM_O-MeTrfase"/>
</dbReference>
<comment type="catalytic activity">
    <reaction evidence="4">
        <text>5-hydroxyuridine(34) in tRNA + S-adenosyl-L-methionine = 5-methoxyuridine(34) in tRNA + S-adenosyl-L-homocysteine + H(+)</text>
        <dbReference type="Rhea" id="RHEA:60524"/>
        <dbReference type="Rhea" id="RHEA-COMP:13381"/>
        <dbReference type="Rhea" id="RHEA-COMP:15591"/>
        <dbReference type="ChEBI" id="CHEBI:15378"/>
        <dbReference type="ChEBI" id="CHEBI:57856"/>
        <dbReference type="ChEBI" id="CHEBI:59789"/>
        <dbReference type="ChEBI" id="CHEBI:136877"/>
        <dbReference type="ChEBI" id="CHEBI:143860"/>
    </reaction>
</comment>
<dbReference type="PANTHER" id="PTHR10509:SF14">
    <property type="entry name" value="CAFFEOYL-COA O-METHYLTRANSFERASE 3-RELATED"/>
    <property type="match status" value="1"/>
</dbReference>
<accession>A0ABW2V154</accession>
<feature type="binding site" evidence="4">
    <location>
        <position position="65"/>
    </location>
    <ligand>
        <name>S-adenosyl-L-methionine</name>
        <dbReference type="ChEBI" id="CHEBI:59789"/>
    </ligand>
</feature>
<protein>
    <recommendedName>
        <fullName evidence="4">tRNA 5-hydroxyuridine methyltransferase</fullName>
        <ecNumber evidence="4">2.1.1.-</ecNumber>
    </recommendedName>
    <alternativeName>
        <fullName evidence="4">ho5U methyltransferase</fullName>
    </alternativeName>
</protein>
<dbReference type="EC" id="2.1.1.-" evidence="4"/>
<dbReference type="Gene3D" id="3.40.50.150">
    <property type="entry name" value="Vaccinia Virus protein VP39"/>
    <property type="match status" value="1"/>
</dbReference>
<dbReference type="InterPro" id="IPR050362">
    <property type="entry name" value="Cation-dep_OMT"/>
</dbReference>
<evidence type="ECO:0000256" key="2">
    <source>
        <dbReference type="ARBA" id="ARBA00022679"/>
    </source>
</evidence>
<gene>
    <name evidence="4" type="primary">trmR</name>
    <name evidence="5" type="ORF">ACFQU8_12555</name>
</gene>
<dbReference type="InterPro" id="IPR043675">
    <property type="entry name" value="TrmR_methyltr"/>
</dbReference>
<feature type="binding site" evidence="4">
    <location>
        <position position="155"/>
    </location>
    <ligand>
        <name>Mg(2+)</name>
        <dbReference type="ChEBI" id="CHEBI:18420"/>
    </ligand>
</feature>
<proteinExistence type="inferred from homology"/>
<keyword evidence="6" id="KW-1185">Reference proteome</keyword>
<organism evidence="5 6">
    <name type="scientific">Lentibacillus kimchii</name>
    <dbReference type="NCBI Taxonomy" id="1542911"/>
    <lineage>
        <taxon>Bacteria</taxon>
        <taxon>Bacillati</taxon>
        <taxon>Bacillota</taxon>
        <taxon>Bacilli</taxon>
        <taxon>Bacillales</taxon>
        <taxon>Bacillaceae</taxon>
        <taxon>Lentibacillus</taxon>
    </lineage>
</organism>
<dbReference type="SUPFAM" id="SSF53335">
    <property type="entry name" value="S-adenosyl-L-methionine-dependent methyltransferases"/>
    <property type="match status" value="1"/>
</dbReference>
<keyword evidence="1 4" id="KW-0489">Methyltransferase</keyword>
<feature type="binding site" evidence="4">
    <location>
        <begin position="110"/>
        <end position="111"/>
    </location>
    <ligand>
        <name>S-adenosyl-L-methionine</name>
        <dbReference type="ChEBI" id="CHEBI:59789"/>
    </ligand>
</feature>
<dbReference type="EMBL" id="JBHTGR010000057">
    <property type="protein sequence ID" value="MFC7748018.1"/>
    <property type="molecule type" value="Genomic_DNA"/>
</dbReference>